<evidence type="ECO:0000313" key="1">
    <source>
        <dbReference type="EMBL" id="MBX71696.1"/>
    </source>
</evidence>
<dbReference type="EMBL" id="GGEC01091212">
    <property type="protein sequence ID" value="MBX71696.1"/>
    <property type="molecule type" value="Transcribed_RNA"/>
</dbReference>
<accession>A0A2P2QXG9</accession>
<proteinExistence type="predicted"/>
<reference evidence="1" key="1">
    <citation type="submission" date="2018-02" db="EMBL/GenBank/DDBJ databases">
        <title>Rhizophora mucronata_Transcriptome.</title>
        <authorList>
            <person name="Meera S.P."/>
            <person name="Sreeshan A."/>
            <person name="Augustine A."/>
        </authorList>
    </citation>
    <scope>NUCLEOTIDE SEQUENCE</scope>
    <source>
        <tissue evidence="1">Leaf</tissue>
    </source>
</reference>
<dbReference type="AlphaFoldDB" id="A0A2P2QXG9"/>
<name>A0A2P2QXG9_RHIMU</name>
<sequence length="89" mass="10130">MAPPVTCQLGPRPSLCLGQFIGGGVTGFQFIALERVHQAKEEESWCRLHMISEKLYRNSFKRMGARHDSHVLCPRDDTPFSFSLLPIER</sequence>
<organism evidence="1">
    <name type="scientific">Rhizophora mucronata</name>
    <name type="common">Asiatic mangrove</name>
    <dbReference type="NCBI Taxonomy" id="61149"/>
    <lineage>
        <taxon>Eukaryota</taxon>
        <taxon>Viridiplantae</taxon>
        <taxon>Streptophyta</taxon>
        <taxon>Embryophyta</taxon>
        <taxon>Tracheophyta</taxon>
        <taxon>Spermatophyta</taxon>
        <taxon>Magnoliopsida</taxon>
        <taxon>eudicotyledons</taxon>
        <taxon>Gunneridae</taxon>
        <taxon>Pentapetalae</taxon>
        <taxon>rosids</taxon>
        <taxon>fabids</taxon>
        <taxon>Malpighiales</taxon>
        <taxon>Rhizophoraceae</taxon>
        <taxon>Rhizophora</taxon>
    </lineage>
</organism>
<protein>
    <submittedName>
        <fullName evidence="1">Uncharacterized protein</fullName>
    </submittedName>
</protein>